<proteinExistence type="predicted"/>
<accession>A0A0X3TDH2</accession>
<dbReference type="AlphaFoldDB" id="A0A0X3TDH2"/>
<organism evidence="1 2">
    <name type="scientific">Ruegeria profundi</name>
    <dbReference type="NCBI Taxonomy" id="1685378"/>
    <lineage>
        <taxon>Bacteria</taxon>
        <taxon>Pseudomonadati</taxon>
        <taxon>Pseudomonadota</taxon>
        <taxon>Alphaproteobacteria</taxon>
        <taxon>Rhodobacterales</taxon>
        <taxon>Roseobacteraceae</taxon>
        <taxon>Ruegeria</taxon>
    </lineage>
</organism>
<gene>
    <name evidence="1" type="ORF">AVO44_19985</name>
</gene>
<evidence type="ECO:0000313" key="2">
    <source>
        <dbReference type="Proteomes" id="UP000053690"/>
    </source>
</evidence>
<sequence>MASGQAIVRTTEEVQISQIQLAFNASFHRELSKYVRGGCHTNQELIEVFRKAYGPDAANFQMLEKHVWWPIIEEPDIKFS</sequence>
<keyword evidence="2" id="KW-1185">Reference proteome</keyword>
<comment type="caution">
    <text evidence="1">The sequence shown here is derived from an EMBL/GenBank/DDBJ whole genome shotgun (WGS) entry which is preliminary data.</text>
</comment>
<reference evidence="2" key="1">
    <citation type="submission" date="2015-12" db="EMBL/GenBank/DDBJ databases">
        <authorList>
            <person name="Zhang G."/>
            <person name="Stingl U."/>
        </authorList>
    </citation>
    <scope>NUCLEOTIDE SEQUENCE [LARGE SCALE GENOMIC DNA]</scope>
    <source>
        <strain evidence="2">ZGT108</strain>
    </source>
</reference>
<name>A0A0X3TDH2_9RHOB</name>
<protein>
    <submittedName>
        <fullName evidence="1">Uncharacterized protein</fullName>
    </submittedName>
</protein>
<dbReference type="Proteomes" id="UP000053690">
    <property type="component" value="Unassembled WGS sequence"/>
</dbReference>
<evidence type="ECO:0000313" key="1">
    <source>
        <dbReference type="EMBL" id="KUJ73842.1"/>
    </source>
</evidence>
<dbReference type="EMBL" id="LQBP01000017">
    <property type="protein sequence ID" value="KUJ73842.1"/>
    <property type="molecule type" value="Genomic_DNA"/>
</dbReference>